<dbReference type="InterPro" id="IPR013113">
    <property type="entry name" value="SIP_FAD-bd"/>
</dbReference>
<name>A0A1Q4V9U5_9ACTN</name>
<dbReference type="SUPFAM" id="SSF63380">
    <property type="entry name" value="Riboflavin synthase domain-like"/>
    <property type="match status" value="1"/>
</dbReference>
<dbReference type="Pfam" id="PF08021">
    <property type="entry name" value="FAD_binding_9"/>
    <property type="match status" value="1"/>
</dbReference>
<dbReference type="InterPro" id="IPR017927">
    <property type="entry name" value="FAD-bd_FR_type"/>
</dbReference>
<reference evidence="2 3" key="1">
    <citation type="submission" date="2015-06" db="EMBL/GenBank/DDBJ databases">
        <title>Cloning and characterization of the uncialamcin biosynthetic gene cluster.</title>
        <authorList>
            <person name="Yan X."/>
            <person name="Huang T."/>
            <person name="Ge H."/>
            <person name="Shen B."/>
        </authorList>
    </citation>
    <scope>NUCLEOTIDE SEQUENCE [LARGE SCALE GENOMIC DNA]</scope>
    <source>
        <strain evidence="2 3">DCA2648</strain>
    </source>
</reference>
<dbReference type="PANTHER" id="PTHR30157">
    <property type="entry name" value="FERRIC REDUCTASE, NADPH-DEPENDENT"/>
    <property type="match status" value="1"/>
</dbReference>
<dbReference type="Gene3D" id="2.40.30.10">
    <property type="entry name" value="Translation factors"/>
    <property type="match status" value="1"/>
</dbReference>
<proteinExistence type="predicted"/>
<dbReference type="InterPro" id="IPR039374">
    <property type="entry name" value="SIP_fam"/>
</dbReference>
<dbReference type="AlphaFoldDB" id="A0A1Q4V9U5"/>
<dbReference type="Gene3D" id="3.40.50.80">
    <property type="entry name" value="Nucleotide-binding domain of ferredoxin-NADP reductase (FNR) module"/>
    <property type="match status" value="1"/>
</dbReference>
<dbReference type="InterPro" id="IPR017938">
    <property type="entry name" value="Riboflavin_synthase-like_b-brl"/>
</dbReference>
<sequence length="290" mass="31170">MIYAELRVTAVADVTPAMRRITLSGEGLADFVPLAPDQQIKLFFARDGGVPRVPPPPADGDVATWYQRYLAIPEPERPWMRTYSVRHHRPGRREIDVDFALHGPGGGEGPASRWAFTARPGAVVGLVGPAASTLRRADAPDWRLFAGDETALPAIGALVESLEPGARALVFAEVAGPGEEQGWTSAGLVETHWLHRGPVAPGRSTALVDALRAAPFPSGEVFAWVAGEASAVRAVRRHLVNERGIDKRQVAFTGYWRLRLAQDDAPTAEDAADRTEALADLAEAQARQGA</sequence>
<dbReference type="Pfam" id="PF04954">
    <property type="entry name" value="SIP"/>
    <property type="match status" value="1"/>
</dbReference>
<evidence type="ECO:0000313" key="3">
    <source>
        <dbReference type="Proteomes" id="UP000186455"/>
    </source>
</evidence>
<evidence type="ECO:0000259" key="1">
    <source>
        <dbReference type="PROSITE" id="PS51384"/>
    </source>
</evidence>
<dbReference type="PROSITE" id="PS51384">
    <property type="entry name" value="FAD_FR"/>
    <property type="match status" value="1"/>
</dbReference>
<dbReference type="Proteomes" id="UP000186455">
    <property type="component" value="Unassembled WGS sequence"/>
</dbReference>
<dbReference type="CDD" id="cd06193">
    <property type="entry name" value="siderophore_interacting"/>
    <property type="match status" value="1"/>
</dbReference>
<comment type="caution">
    <text evidence="2">The sequence shown here is derived from an EMBL/GenBank/DDBJ whole genome shotgun (WGS) entry which is preliminary data.</text>
</comment>
<dbReference type="PANTHER" id="PTHR30157:SF0">
    <property type="entry name" value="NADPH-DEPENDENT FERRIC-CHELATE REDUCTASE"/>
    <property type="match status" value="1"/>
</dbReference>
<dbReference type="InterPro" id="IPR007037">
    <property type="entry name" value="SIP_rossman_dom"/>
</dbReference>
<accession>A0A1Q4V9U5</accession>
<organism evidence="2 3">
    <name type="scientific">Streptomyces uncialis</name>
    <dbReference type="NCBI Taxonomy" id="1048205"/>
    <lineage>
        <taxon>Bacteria</taxon>
        <taxon>Bacillati</taxon>
        <taxon>Actinomycetota</taxon>
        <taxon>Actinomycetes</taxon>
        <taxon>Kitasatosporales</taxon>
        <taxon>Streptomycetaceae</taxon>
        <taxon>Streptomyces</taxon>
    </lineage>
</organism>
<dbReference type="GO" id="GO:0016491">
    <property type="term" value="F:oxidoreductase activity"/>
    <property type="evidence" value="ECO:0007669"/>
    <property type="project" value="InterPro"/>
</dbReference>
<evidence type="ECO:0000313" key="2">
    <source>
        <dbReference type="EMBL" id="OKH94632.1"/>
    </source>
</evidence>
<dbReference type="STRING" id="1048205.AB852_10370"/>
<dbReference type="GeneID" id="96790479"/>
<dbReference type="EMBL" id="LFBV01000002">
    <property type="protein sequence ID" value="OKH94632.1"/>
    <property type="molecule type" value="Genomic_DNA"/>
</dbReference>
<feature type="domain" description="FAD-binding FR-type" evidence="1">
    <location>
        <begin position="1"/>
        <end position="136"/>
    </location>
</feature>
<dbReference type="RefSeq" id="WP_073786363.1">
    <property type="nucleotide sequence ID" value="NZ_CP108638.1"/>
</dbReference>
<protein>
    <submittedName>
        <fullName evidence="2">Side tail fiber protein</fullName>
    </submittedName>
</protein>
<gene>
    <name evidence="2" type="ORF">AB852_10370</name>
</gene>
<dbReference type="InterPro" id="IPR039261">
    <property type="entry name" value="FNR_nucleotide-bd"/>
</dbReference>
<keyword evidence="3" id="KW-1185">Reference proteome</keyword>